<name>A0ABP0U1Z4_9BRYO</name>
<dbReference type="EMBL" id="OZ019910">
    <property type="protein sequence ID" value="CAK9210953.1"/>
    <property type="molecule type" value="Genomic_DNA"/>
</dbReference>
<accession>A0ABP0U1Z4</accession>
<protein>
    <submittedName>
        <fullName evidence="1">Uncharacterized protein</fullName>
    </submittedName>
</protein>
<evidence type="ECO:0000313" key="1">
    <source>
        <dbReference type="EMBL" id="CAK9210953.1"/>
    </source>
</evidence>
<dbReference type="Proteomes" id="UP001497512">
    <property type="component" value="Chromosome 18"/>
</dbReference>
<gene>
    <name evidence="1" type="ORF">CSSPTR1EN2_LOCUS10417</name>
</gene>
<sequence>MQNVILKSAITLKSGLADLALFWTQVIVVESAQLADFVTSTFCMVPLAFSSAPMAFPAFNAKERAVDDGFCQVWSVDPMPTQGMLTAKSTTAATRTFSSTKSLRYAQL</sequence>
<evidence type="ECO:0000313" key="2">
    <source>
        <dbReference type="Proteomes" id="UP001497512"/>
    </source>
</evidence>
<proteinExistence type="predicted"/>
<organism evidence="1 2">
    <name type="scientific">Sphagnum troendelagicum</name>
    <dbReference type="NCBI Taxonomy" id="128251"/>
    <lineage>
        <taxon>Eukaryota</taxon>
        <taxon>Viridiplantae</taxon>
        <taxon>Streptophyta</taxon>
        <taxon>Embryophyta</taxon>
        <taxon>Bryophyta</taxon>
        <taxon>Sphagnophytina</taxon>
        <taxon>Sphagnopsida</taxon>
        <taxon>Sphagnales</taxon>
        <taxon>Sphagnaceae</taxon>
        <taxon>Sphagnum</taxon>
    </lineage>
</organism>
<keyword evidence="2" id="KW-1185">Reference proteome</keyword>
<reference evidence="1" key="1">
    <citation type="submission" date="2024-02" db="EMBL/GenBank/DDBJ databases">
        <authorList>
            <consortium name="ELIXIR-Norway"/>
            <consortium name="Elixir Norway"/>
        </authorList>
    </citation>
    <scope>NUCLEOTIDE SEQUENCE</scope>
</reference>